<evidence type="ECO:0000259" key="4">
    <source>
        <dbReference type="Pfam" id="PF00135"/>
    </source>
</evidence>
<dbReference type="InterPro" id="IPR019826">
    <property type="entry name" value="Carboxylesterase_B_AS"/>
</dbReference>
<protein>
    <recommendedName>
        <fullName evidence="3">Carboxylic ester hydrolase</fullName>
        <ecNumber evidence="3">3.1.1.-</ecNumber>
    </recommendedName>
</protein>
<dbReference type="Proteomes" id="UP000076761">
    <property type="component" value="Unassembled WGS sequence"/>
</dbReference>
<dbReference type="InParanoid" id="A0A165UH51"/>
<name>A0A165UH51_9AGAM</name>
<feature type="domain" description="Carboxylesterase type B" evidence="4">
    <location>
        <begin position="42"/>
        <end position="348"/>
    </location>
</feature>
<dbReference type="InterPro" id="IPR050309">
    <property type="entry name" value="Type-B_Carboxylest/Lipase"/>
</dbReference>
<gene>
    <name evidence="5" type="ORF">NEOLEDRAFT_1087824</name>
</gene>
<dbReference type="EMBL" id="KV425559">
    <property type="protein sequence ID" value="KZT28151.1"/>
    <property type="molecule type" value="Genomic_DNA"/>
</dbReference>
<evidence type="ECO:0000313" key="6">
    <source>
        <dbReference type="Proteomes" id="UP000076761"/>
    </source>
</evidence>
<dbReference type="Pfam" id="PF00135">
    <property type="entry name" value="COesterase"/>
    <property type="match status" value="2"/>
</dbReference>
<keyword evidence="6" id="KW-1185">Reference proteome</keyword>
<dbReference type="AlphaFoldDB" id="A0A165UH51"/>
<keyword evidence="2 3" id="KW-0378">Hydrolase</keyword>
<dbReference type="InterPro" id="IPR002018">
    <property type="entry name" value="CarbesteraseB"/>
</dbReference>
<evidence type="ECO:0000256" key="3">
    <source>
        <dbReference type="RuleBase" id="RU361235"/>
    </source>
</evidence>
<feature type="domain" description="Carboxylesterase type B" evidence="4">
    <location>
        <begin position="393"/>
        <end position="511"/>
    </location>
</feature>
<dbReference type="ESTHER" id="9homo-a0a165uh51">
    <property type="family name" value="Fungal_carboxylesterase_lipase"/>
</dbReference>
<feature type="chain" id="PRO_5007748597" description="Carboxylic ester hydrolase" evidence="3">
    <location>
        <begin position="20"/>
        <end position="544"/>
    </location>
</feature>
<dbReference type="SUPFAM" id="SSF53474">
    <property type="entry name" value="alpha/beta-Hydrolases"/>
    <property type="match status" value="1"/>
</dbReference>
<evidence type="ECO:0000256" key="1">
    <source>
        <dbReference type="ARBA" id="ARBA00005964"/>
    </source>
</evidence>
<proteinExistence type="inferred from homology"/>
<comment type="similarity">
    <text evidence="1 3">Belongs to the type-B carboxylesterase/lipase family.</text>
</comment>
<dbReference type="Gene3D" id="3.40.50.1820">
    <property type="entry name" value="alpha/beta hydrolase"/>
    <property type="match status" value="1"/>
</dbReference>
<dbReference type="PROSITE" id="PS00122">
    <property type="entry name" value="CARBOXYLESTERASE_B_1"/>
    <property type="match status" value="1"/>
</dbReference>
<dbReference type="OrthoDB" id="408631at2759"/>
<evidence type="ECO:0000256" key="2">
    <source>
        <dbReference type="ARBA" id="ARBA00022801"/>
    </source>
</evidence>
<dbReference type="PANTHER" id="PTHR11559">
    <property type="entry name" value="CARBOXYLESTERASE"/>
    <property type="match status" value="1"/>
</dbReference>
<reference evidence="5 6" key="1">
    <citation type="journal article" date="2016" name="Mol. Biol. Evol.">
        <title>Comparative Genomics of Early-Diverging Mushroom-Forming Fungi Provides Insights into the Origins of Lignocellulose Decay Capabilities.</title>
        <authorList>
            <person name="Nagy L.G."/>
            <person name="Riley R."/>
            <person name="Tritt A."/>
            <person name="Adam C."/>
            <person name="Daum C."/>
            <person name="Floudas D."/>
            <person name="Sun H."/>
            <person name="Yadav J.S."/>
            <person name="Pangilinan J."/>
            <person name="Larsson K.H."/>
            <person name="Matsuura K."/>
            <person name="Barry K."/>
            <person name="Labutti K."/>
            <person name="Kuo R."/>
            <person name="Ohm R.A."/>
            <person name="Bhattacharya S.S."/>
            <person name="Shirouzu T."/>
            <person name="Yoshinaga Y."/>
            <person name="Martin F.M."/>
            <person name="Grigoriev I.V."/>
            <person name="Hibbett D.S."/>
        </authorList>
    </citation>
    <scope>NUCLEOTIDE SEQUENCE [LARGE SCALE GENOMIC DNA]</scope>
    <source>
        <strain evidence="5 6">HHB14362 ss-1</strain>
    </source>
</reference>
<dbReference type="STRING" id="1314782.A0A165UH51"/>
<keyword evidence="3" id="KW-0732">Signal</keyword>
<organism evidence="5 6">
    <name type="scientific">Neolentinus lepideus HHB14362 ss-1</name>
    <dbReference type="NCBI Taxonomy" id="1314782"/>
    <lineage>
        <taxon>Eukaryota</taxon>
        <taxon>Fungi</taxon>
        <taxon>Dikarya</taxon>
        <taxon>Basidiomycota</taxon>
        <taxon>Agaricomycotina</taxon>
        <taxon>Agaricomycetes</taxon>
        <taxon>Gloeophyllales</taxon>
        <taxon>Gloeophyllaceae</taxon>
        <taxon>Neolentinus</taxon>
    </lineage>
</organism>
<evidence type="ECO:0000313" key="5">
    <source>
        <dbReference type="EMBL" id="KZT28151.1"/>
    </source>
</evidence>
<dbReference type="EC" id="3.1.1.-" evidence="3"/>
<sequence>MSTFAGIWLSLVAAGLAFCAVLPGNVVDVGYVSYMGNQTYPNTVVYYNIPYAEPPVGNLRFRAPVLLNTTRVAEAANGQIVDASTPRTFCIQGTLGDGDAGGGGSEDCLNVDIYAPYGATTGANLPVFVWVHGGGYAFGNPADFPFDAWVNQSPNVVIVSIYYRLDAIGFLAHPDFVASNGALGDNNAGFLDQIQALRWISQYISAFGGDPNRVTIGGESAGASSVALHLVANEGAQLFQGAIAQSVFRHPVVPPETKLALFQYYATQAGCGPGTSAEQMACLRNASISALARAQDTVTYNYTGPYKNFVPVLDGTVITDYPTRSVLRGEFARVPLLVGSVSNETLASGTNISVALQSYFPALTLFDLSGYSNVYPASEFSSYDEQYRVATGNPTVRCARSIWGGAFSVTNSSWTYRYNTRSLTQSPSDTLVEHAAEISMMFGGTNTSFNGTTTYVPETPADLAFASELIAYWLSFVRSADPNTYKLARSPAWPLYTLDYRARIVLERDQQNSTSESGSYLEMEPVSETLGCAFSASQVDHEQN</sequence>
<dbReference type="GO" id="GO:0016787">
    <property type="term" value="F:hydrolase activity"/>
    <property type="evidence" value="ECO:0007669"/>
    <property type="project" value="UniProtKB-KW"/>
</dbReference>
<accession>A0A165UH51</accession>
<dbReference type="InterPro" id="IPR029058">
    <property type="entry name" value="AB_hydrolase_fold"/>
</dbReference>
<feature type="signal peptide" evidence="3">
    <location>
        <begin position="1"/>
        <end position="19"/>
    </location>
</feature>